<dbReference type="EMBL" id="JAGFBS010000024">
    <property type="protein sequence ID" value="KAG6373011.1"/>
    <property type="molecule type" value="Genomic_DNA"/>
</dbReference>
<proteinExistence type="predicted"/>
<dbReference type="InterPro" id="IPR046521">
    <property type="entry name" value="DUF6698"/>
</dbReference>
<reference evidence="1" key="1">
    <citation type="submission" date="2021-03" db="EMBL/GenBank/DDBJ databases">
        <title>Evolutionary innovations through gain and loss of genes in the ectomycorrhizal Boletales.</title>
        <authorList>
            <person name="Wu G."/>
            <person name="Miyauchi S."/>
            <person name="Morin E."/>
            <person name="Yang Z.-L."/>
            <person name="Xu J."/>
            <person name="Martin F.M."/>
        </authorList>
    </citation>
    <scope>NUCLEOTIDE SEQUENCE</scope>
    <source>
        <strain evidence="1">BR01</strain>
    </source>
</reference>
<protein>
    <submittedName>
        <fullName evidence="1">Uncharacterized protein</fullName>
    </submittedName>
</protein>
<comment type="caution">
    <text evidence="1">The sequence shown here is derived from an EMBL/GenBank/DDBJ whole genome shotgun (WGS) entry which is preliminary data.</text>
</comment>
<evidence type="ECO:0000313" key="2">
    <source>
        <dbReference type="Proteomes" id="UP000683000"/>
    </source>
</evidence>
<keyword evidence="2" id="KW-1185">Reference proteome</keyword>
<name>A0A8I3A7H1_9AGAM</name>
<dbReference type="Pfam" id="PF20414">
    <property type="entry name" value="DUF6698"/>
    <property type="match status" value="1"/>
</dbReference>
<accession>A0A8I3A7H1</accession>
<sequence length="211" mass="24681">MPRVRKNICERHPQFLVTEGSWPRFLYDTECQYNPNNIEKGLFKSTLLLKTFKLIFTSPTSAQEVNASEHAEMRNMCRCMHSSTDQSTRSHVASLIGMRSVRPRAIAYAAVQLRFSLSSLTSWRIIDGDFDTRSFYQNIVEYFNAPSGPLAKMRTQELLLWWDRFLDIIEKSLVHPKWWHLCPSHGWLVSAPRQKCLVSLHILTRPRDYFS</sequence>
<organism evidence="1 2">
    <name type="scientific">Boletus reticuloceps</name>
    <dbReference type="NCBI Taxonomy" id="495285"/>
    <lineage>
        <taxon>Eukaryota</taxon>
        <taxon>Fungi</taxon>
        <taxon>Dikarya</taxon>
        <taxon>Basidiomycota</taxon>
        <taxon>Agaricomycotina</taxon>
        <taxon>Agaricomycetes</taxon>
        <taxon>Agaricomycetidae</taxon>
        <taxon>Boletales</taxon>
        <taxon>Boletineae</taxon>
        <taxon>Boletaceae</taxon>
        <taxon>Boletoideae</taxon>
        <taxon>Boletus</taxon>
    </lineage>
</organism>
<dbReference type="AlphaFoldDB" id="A0A8I3A7H1"/>
<dbReference type="Proteomes" id="UP000683000">
    <property type="component" value="Unassembled WGS sequence"/>
</dbReference>
<gene>
    <name evidence="1" type="ORF">JVT61DRAFT_7064</name>
</gene>
<evidence type="ECO:0000313" key="1">
    <source>
        <dbReference type="EMBL" id="KAG6373011.1"/>
    </source>
</evidence>
<dbReference type="OrthoDB" id="2678034at2759"/>